<evidence type="ECO:0000313" key="24">
    <source>
        <dbReference type="EMBL" id="PIS09599.1"/>
    </source>
</evidence>
<evidence type="ECO:0000256" key="2">
    <source>
        <dbReference type="ARBA" id="ARBA00004496"/>
    </source>
</evidence>
<dbReference type="PRINTS" id="PR00870">
    <property type="entry name" value="DNAPOLXBETA"/>
</dbReference>
<evidence type="ECO:0000256" key="19">
    <source>
        <dbReference type="ARBA" id="ARBA00044678"/>
    </source>
</evidence>
<gene>
    <name evidence="24" type="ORF">COT75_00130</name>
</gene>
<evidence type="ECO:0000256" key="13">
    <source>
        <dbReference type="ARBA" id="ARBA00022932"/>
    </source>
</evidence>
<dbReference type="InterPro" id="IPR050243">
    <property type="entry name" value="PHP_phosphatase"/>
</dbReference>
<dbReference type="Proteomes" id="UP000230093">
    <property type="component" value="Unassembled WGS sequence"/>
</dbReference>
<accession>A0A2H0WCG8</accession>
<evidence type="ECO:0000256" key="8">
    <source>
        <dbReference type="ARBA" id="ARBA00022679"/>
    </source>
</evidence>
<comment type="caution">
    <text evidence="24">The sequence shown here is derived from an EMBL/GenBank/DDBJ whole genome shotgun (WGS) entry which is preliminary data.</text>
</comment>
<comment type="subcellular location">
    <subcellularLocation>
        <location evidence="2">Cytoplasm</location>
    </subcellularLocation>
</comment>
<dbReference type="InterPro" id="IPR002008">
    <property type="entry name" value="DNA_pol_X_beta-like"/>
</dbReference>
<dbReference type="InterPro" id="IPR037160">
    <property type="entry name" value="DNA_Pol_thumb_sf"/>
</dbReference>
<dbReference type="Pfam" id="PF02811">
    <property type="entry name" value="PHP"/>
    <property type="match status" value="1"/>
</dbReference>
<evidence type="ECO:0000256" key="5">
    <source>
        <dbReference type="ARBA" id="ARBA00020020"/>
    </source>
</evidence>
<dbReference type="InterPro" id="IPR004013">
    <property type="entry name" value="PHP_dom"/>
</dbReference>
<evidence type="ECO:0000256" key="14">
    <source>
        <dbReference type="ARBA" id="ARBA00023053"/>
    </source>
</evidence>
<dbReference type="GO" id="GO:0140078">
    <property type="term" value="F:class I DNA-(apurinic or apyrimidinic site) endonuclease activity"/>
    <property type="evidence" value="ECO:0007669"/>
    <property type="project" value="UniProtKB-EC"/>
</dbReference>
<dbReference type="GO" id="GO:0008270">
    <property type="term" value="F:zinc ion binding"/>
    <property type="evidence" value="ECO:0007669"/>
    <property type="project" value="TreeGrafter"/>
</dbReference>
<keyword evidence="9" id="KW-0548">Nucleotidyltransferase</keyword>
<dbReference type="EC" id="4.2.99.18" evidence="4"/>
<evidence type="ECO:0000256" key="17">
    <source>
        <dbReference type="ARBA" id="ARBA00035726"/>
    </source>
</evidence>
<evidence type="ECO:0000259" key="22">
    <source>
        <dbReference type="SMART" id="SM00278"/>
    </source>
</evidence>
<dbReference type="GO" id="GO:0003887">
    <property type="term" value="F:DNA-directed DNA polymerase activity"/>
    <property type="evidence" value="ECO:0007669"/>
    <property type="project" value="UniProtKB-KW"/>
</dbReference>
<evidence type="ECO:0000256" key="4">
    <source>
        <dbReference type="ARBA" id="ARBA00012720"/>
    </source>
</evidence>
<evidence type="ECO:0000256" key="3">
    <source>
        <dbReference type="ARBA" id="ARBA00012417"/>
    </source>
</evidence>
<feature type="domain" description="Helix-hairpin-helix DNA-binding motif class 1" evidence="22">
    <location>
        <begin position="97"/>
        <end position="116"/>
    </location>
</feature>
<keyword evidence="12" id="KW-0832">Ubl conjugation</keyword>
<evidence type="ECO:0000256" key="9">
    <source>
        <dbReference type="ARBA" id="ARBA00022695"/>
    </source>
</evidence>
<dbReference type="InterPro" id="IPR043519">
    <property type="entry name" value="NT_sf"/>
</dbReference>
<organism evidence="24 25">
    <name type="scientific">Candidatus Beckwithbacteria bacterium CG10_big_fil_rev_8_21_14_0_10_34_10</name>
    <dbReference type="NCBI Taxonomy" id="1974495"/>
    <lineage>
        <taxon>Bacteria</taxon>
        <taxon>Candidatus Beckwithiibacteriota</taxon>
    </lineage>
</organism>
<evidence type="ECO:0000256" key="7">
    <source>
        <dbReference type="ARBA" id="ARBA00022634"/>
    </source>
</evidence>
<dbReference type="InterPro" id="IPR029398">
    <property type="entry name" value="PolB_thumb"/>
</dbReference>
<evidence type="ECO:0000256" key="20">
    <source>
        <dbReference type="ARBA" id="ARBA00045548"/>
    </source>
</evidence>
<dbReference type="EC" id="2.7.7.7" evidence="3"/>
<name>A0A2H0WCG8_9BACT</name>
<keyword evidence="15" id="KW-0234">DNA repair</keyword>
<protein>
    <recommendedName>
        <fullName evidence="5">DNA polymerase beta</fullName>
        <ecNumber evidence="3">2.7.7.7</ecNumber>
        <ecNumber evidence="4">4.2.99.18</ecNumber>
    </recommendedName>
    <alternativeName>
        <fullName evidence="16">5'-deoxyribose-phosphate lyase</fullName>
    </alternativeName>
    <alternativeName>
        <fullName evidence="17">AP lyase</fullName>
    </alternativeName>
</protein>
<dbReference type="Gene3D" id="1.10.150.110">
    <property type="entry name" value="DNA polymerase beta, N-terminal domain-like"/>
    <property type="match status" value="1"/>
</dbReference>
<dbReference type="InterPro" id="IPR003583">
    <property type="entry name" value="Hlx-hairpin-Hlx_DNA-bd_motif"/>
</dbReference>
<comment type="function">
    <text evidence="20">Repair polymerase that plays a key role in base-excision repair. During this process, the damaged base is excised by specific DNA glycosylases, the DNA backbone is nicked at the abasic site by an apurinic/apyrimidic (AP) endonuclease, and POLB removes 5'-deoxyribose-phosphate from the preincised AP site acting as a 5'-deoxyribose-phosphate lyase (5'-dRP lyase); through its DNA polymerase activity, it adds one nucleotide to the 3' end of the arising single-nucleotide gap. Conducts 'gap-filling' DNA synthesis in a stepwise distributive fashion rather than in a processive fashion as for other DNA polymerases. It is also able to cleave sugar-phosphate bonds 3' to an intact AP site, acting as an AP lyase.</text>
</comment>
<keyword evidence="10" id="KW-0235">DNA replication</keyword>
<evidence type="ECO:0000313" key="25">
    <source>
        <dbReference type="Proteomes" id="UP000230093"/>
    </source>
</evidence>
<dbReference type="SMART" id="SM00278">
    <property type="entry name" value="HhH1"/>
    <property type="match status" value="3"/>
</dbReference>
<keyword evidence="6" id="KW-0488">Methylation</keyword>
<evidence type="ECO:0000256" key="6">
    <source>
        <dbReference type="ARBA" id="ARBA00022481"/>
    </source>
</evidence>
<dbReference type="InterPro" id="IPR016195">
    <property type="entry name" value="Pol/histidinol_Pase-like"/>
</dbReference>
<evidence type="ECO:0000256" key="16">
    <source>
        <dbReference type="ARBA" id="ARBA00035717"/>
    </source>
</evidence>
<comment type="catalytic activity">
    <reaction evidence="18">
        <text>2'-deoxyribonucleotide-(2'-deoxyribose 5'-phosphate)-2'-deoxyribonucleotide-DNA = a 3'-end 2'-deoxyribonucleotide-(2,3-dehydro-2,3-deoxyribose 5'-phosphate)-DNA + a 5'-end 5'-phospho-2'-deoxyribonucleoside-DNA + H(+)</text>
        <dbReference type="Rhea" id="RHEA:66592"/>
        <dbReference type="Rhea" id="RHEA-COMP:13180"/>
        <dbReference type="Rhea" id="RHEA-COMP:16897"/>
        <dbReference type="Rhea" id="RHEA-COMP:17067"/>
        <dbReference type="ChEBI" id="CHEBI:15378"/>
        <dbReference type="ChEBI" id="CHEBI:136412"/>
        <dbReference type="ChEBI" id="CHEBI:157695"/>
        <dbReference type="ChEBI" id="CHEBI:167181"/>
        <dbReference type="EC" id="4.2.99.18"/>
    </reaction>
</comment>
<dbReference type="NCBIfam" id="NF006375">
    <property type="entry name" value="PRK08609.1"/>
    <property type="match status" value="1"/>
</dbReference>
<dbReference type="Gene3D" id="1.10.150.20">
    <property type="entry name" value="5' to 3' exonuclease, C-terminal subdomain"/>
    <property type="match status" value="1"/>
</dbReference>
<dbReference type="SUPFAM" id="SSF47802">
    <property type="entry name" value="DNA polymerase beta, N-terminal domain-like"/>
    <property type="match status" value="1"/>
</dbReference>
<keyword evidence="7" id="KW-0237">DNA synthesis</keyword>
<evidence type="ECO:0000259" key="23">
    <source>
        <dbReference type="SMART" id="SM00483"/>
    </source>
</evidence>
<dbReference type="Gene3D" id="3.20.20.140">
    <property type="entry name" value="Metal-dependent hydrolases"/>
    <property type="match status" value="1"/>
</dbReference>
<keyword evidence="14" id="KW-0915">Sodium</keyword>
<dbReference type="InterPro" id="IPR002054">
    <property type="entry name" value="DNA-dir_DNA_pol_X"/>
</dbReference>
<feature type="domain" description="DNA-directed DNA polymerase X" evidence="23">
    <location>
        <begin position="6"/>
        <end position="323"/>
    </location>
</feature>
<comment type="catalytic activity">
    <reaction evidence="19">
        <text>a 5'-end 2'-deoxyribose-2'-deoxyribonucleotide-DNA = (2E,4S)-4-hydroxypenten-2-al-5-phosphate + a 5'-end 5'-phospho-2'-deoxyribonucleoside-DNA + H(+)</text>
        <dbReference type="Rhea" id="RHEA:76255"/>
        <dbReference type="Rhea" id="RHEA-COMP:13180"/>
        <dbReference type="Rhea" id="RHEA-COMP:18657"/>
        <dbReference type="ChEBI" id="CHEBI:15378"/>
        <dbReference type="ChEBI" id="CHEBI:136412"/>
        <dbReference type="ChEBI" id="CHEBI:195194"/>
        <dbReference type="ChEBI" id="CHEBI:195195"/>
    </reaction>
</comment>
<keyword evidence="8" id="KW-0808">Transferase</keyword>
<dbReference type="GO" id="GO:0006281">
    <property type="term" value="P:DNA repair"/>
    <property type="evidence" value="ECO:0007669"/>
    <property type="project" value="UniProtKB-KW"/>
</dbReference>
<evidence type="ECO:0000256" key="18">
    <source>
        <dbReference type="ARBA" id="ARBA00044632"/>
    </source>
</evidence>
<dbReference type="CDD" id="cd07436">
    <property type="entry name" value="PHP_PolX"/>
    <property type="match status" value="1"/>
</dbReference>
<dbReference type="Pfam" id="PF14520">
    <property type="entry name" value="HHH_5"/>
    <property type="match status" value="1"/>
</dbReference>
<dbReference type="PANTHER" id="PTHR36928:SF1">
    <property type="entry name" value="PHOSPHATASE YCDX-RELATED"/>
    <property type="match status" value="1"/>
</dbReference>
<keyword evidence="13" id="KW-0239">DNA-directed DNA polymerase</keyword>
<evidence type="ECO:0000256" key="11">
    <source>
        <dbReference type="ARBA" id="ARBA00022763"/>
    </source>
</evidence>
<dbReference type="Gene3D" id="3.30.210.10">
    <property type="entry name" value="DNA polymerase, thumb domain"/>
    <property type="match status" value="1"/>
</dbReference>
<dbReference type="SUPFAM" id="SSF89550">
    <property type="entry name" value="PHP domain-like"/>
    <property type="match status" value="1"/>
</dbReference>
<dbReference type="InterPro" id="IPR022311">
    <property type="entry name" value="PolX-like"/>
</dbReference>
<dbReference type="Pfam" id="PF14716">
    <property type="entry name" value="HHH_8"/>
    <property type="match status" value="1"/>
</dbReference>
<evidence type="ECO:0000256" key="10">
    <source>
        <dbReference type="ARBA" id="ARBA00022705"/>
    </source>
</evidence>
<dbReference type="GO" id="GO:0005829">
    <property type="term" value="C:cytosol"/>
    <property type="evidence" value="ECO:0007669"/>
    <property type="project" value="TreeGrafter"/>
</dbReference>
<feature type="domain" description="Helix-hairpin-helix DNA-binding motif class 1" evidence="22">
    <location>
        <begin position="136"/>
        <end position="155"/>
    </location>
</feature>
<proteinExistence type="predicted"/>
<dbReference type="CDD" id="cd00141">
    <property type="entry name" value="NT_POLXc"/>
    <property type="match status" value="1"/>
</dbReference>
<evidence type="ECO:0000256" key="21">
    <source>
        <dbReference type="ARBA" id="ARBA00049244"/>
    </source>
</evidence>
<dbReference type="InterPro" id="IPR047967">
    <property type="entry name" value="PolX_PHP"/>
</dbReference>
<dbReference type="Pfam" id="PF14791">
    <property type="entry name" value="DNA_pol_B_thumb"/>
    <property type="match status" value="1"/>
</dbReference>
<dbReference type="GO" id="GO:0003677">
    <property type="term" value="F:DNA binding"/>
    <property type="evidence" value="ECO:0007669"/>
    <property type="project" value="InterPro"/>
</dbReference>
<reference evidence="25" key="1">
    <citation type="submission" date="2017-09" db="EMBL/GenBank/DDBJ databases">
        <title>Depth-based differentiation of microbial function through sediment-hosted aquifers and enrichment of novel symbionts in the deep terrestrial subsurface.</title>
        <authorList>
            <person name="Probst A.J."/>
            <person name="Ladd B."/>
            <person name="Jarett J.K."/>
            <person name="Geller-Mcgrath D.E."/>
            <person name="Sieber C.M.K."/>
            <person name="Emerson J.B."/>
            <person name="Anantharaman K."/>
            <person name="Thomas B.C."/>
            <person name="Malmstrom R."/>
            <person name="Stieglmeier M."/>
            <person name="Klingl A."/>
            <person name="Woyke T."/>
            <person name="Ryan C.M."/>
            <person name="Banfield J.F."/>
        </authorList>
    </citation>
    <scope>NUCLEOTIDE SEQUENCE [LARGE SCALE GENOMIC DNA]</scope>
</reference>
<comment type="catalytic activity">
    <reaction evidence="21">
        <text>DNA(n) + a 2'-deoxyribonucleoside 5'-triphosphate = DNA(n+1) + diphosphate</text>
        <dbReference type="Rhea" id="RHEA:22508"/>
        <dbReference type="Rhea" id="RHEA-COMP:17339"/>
        <dbReference type="Rhea" id="RHEA-COMP:17340"/>
        <dbReference type="ChEBI" id="CHEBI:33019"/>
        <dbReference type="ChEBI" id="CHEBI:61560"/>
        <dbReference type="ChEBI" id="CHEBI:173112"/>
        <dbReference type="EC" id="2.7.7.7"/>
    </reaction>
</comment>
<dbReference type="SMART" id="SM00483">
    <property type="entry name" value="POLXc"/>
    <property type="match status" value="1"/>
</dbReference>
<dbReference type="AlphaFoldDB" id="A0A2H0WCG8"/>
<dbReference type="EMBL" id="PEZT01000001">
    <property type="protein sequence ID" value="PIS09599.1"/>
    <property type="molecule type" value="Genomic_DNA"/>
</dbReference>
<dbReference type="PANTHER" id="PTHR36928">
    <property type="entry name" value="PHOSPHATASE YCDX-RELATED"/>
    <property type="match status" value="1"/>
</dbReference>
<dbReference type="SUPFAM" id="SSF81301">
    <property type="entry name" value="Nucleotidyltransferase"/>
    <property type="match status" value="1"/>
</dbReference>
<dbReference type="InterPro" id="IPR010996">
    <property type="entry name" value="HHH_MUS81"/>
</dbReference>
<sequence>MKFKKNLSNQELAEGLRSVAMALEIQGESVFRIIAYKKAASSIEDLNQDLKEIWQKKELENLPGIGKNIASHLDEYFKTGEIKHFKEVFKNIPESVFKLAKIPGLGPKLAFKLAKNLKITDKKTVLKKIKQAALSHKISQFPGFGVKTEQEILIGLAEINKMEKRLLLPEAENISNNLINYLKKSKVIIKADPLGSLRRKKATVRDIDIAISSNNPKEVINYFLKYPNKKRIVESGEHKATIIVTPDYQVDLMVEKPGSYGTLLQHFTGSKEHNIHLREIAIKNGLSLSEHGLKKGKKIIKFKSEQDLYKYLKMEYVPPEIREDRGEIEKSLQGNLPKLVQLSDIKGDLHLHSDFKIETSHDNGENSMKEIRDKAAALGYQYIAFSEHNPSISNHSKKDIINIIKRKKQIIDKLNYSFNNGKLSTKSTKVFIFNSLEIDIRPNGSLSIPEKAFNYLDFAIVSVHSSFRLNKTKMTKRVISGLSHPKIKILGHPTGRLLLKRQSYQLDWEVIFDFCLNNNKYLEINAHPKRLDLSDRLIKKAIDLGLKLFINSDSHAISDMNNMKYGVYNARRGWAKKDDILNCMSYNNIKKLLVSKS</sequence>
<evidence type="ECO:0000256" key="15">
    <source>
        <dbReference type="ARBA" id="ARBA00023204"/>
    </source>
</evidence>
<evidence type="ECO:0000256" key="1">
    <source>
        <dbReference type="ARBA" id="ARBA00001946"/>
    </source>
</evidence>
<dbReference type="Gene3D" id="3.30.460.10">
    <property type="entry name" value="Beta Polymerase, domain 2"/>
    <property type="match status" value="1"/>
</dbReference>
<evidence type="ECO:0000256" key="12">
    <source>
        <dbReference type="ARBA" id="ARBA00022843"/>
    </source>
</evidence>
<keyword evidence="11" id="KW-0227">DNA damage</keyword>
<dbReference type="GO" id="GO:0042578">
    <property type="term" value="F:phosphoric ester hydrolase activity"/>
    <property type="evidence" value="ECO:0007669"/>
    <property type="project" value="TreeGrafter"/>
</dbReference>
<comment type="cofactor">
    <cofactor evidence="1">
        <name>Mg(2+)</name>
        <dbReference type="ChEBI" id="CHEBI:18420"/>
    </cofactor>
</comment>
<dbReference type="PIRSF" id="PIRSF005047">
    <property type="entry name" value="UCP005047_YshC"/>
    <property type="match status" value="1"/>
</dbReference>
<feature type="domain" description="Helix-hairpin-helix DNA-binding motif class 1" evidence="22">
    <location>
        <begin position="57"/>
        <end position="76"/>
    </location>
</feature>
<dbReference type="InterPro" id="IPR027421">
    <property type="entry name" value="DNA_pol_lamdba_lyase_dom_sf"/>
</dbReference>